<dbReference type="InterPro" id="IPR016181">
    <property type="entry name" value="Acyl_CoA_acyltransferase"/>
</dbReference>
<dbReference type="PANTHER" id="PTHR43877">
    <property type="entry name" value="AMINOALKYLPHOSPHONATE N-ACETYLTRANSFERASE-RELATED-RELATED"/>
    <property type="match status" value="1"/>
</dbReference>
<dbReference type="InterPro" id="IPR000182">
    <property type="entry name" value="GNAT_dom"/>
</dbReference>
<protein>
    <submittedName>
        <fullName evidence="4">GNAT family N-acetyltransferase</fullName>
        <ecNumber evidence="4">2.3.-.-</ecNumber>
    </submittedName>
</protein>
<dbReference type="InterPro" id="IPR050832">
    <property type="entry name" value="Bact_Acetyltransf"/>
</dbReference>
<organism evidence="4 5">
    <name type="scientific">Allokutzneria oryzae</name>
    <dbReference type="NCBI Taxonomy" id="1378989"/>
    <lineage>
        <taxon>Bacteria</taxon>
        <taxon>Bacillati</taxon>
        <taxon>Actinomycetota</taxon>
        <taxon>Actinomycetes</taxon>
        <taxon>Pseudonocardiales</taxon>
        <taxon>Pseudonocardiaceae</taxon>
        <taxon>Allokutzneria</taxon>
    </lineage>
</organism>
<gene>
    <name evidence="4" type="ORF">ACFFQA_11515</name>
</gene>
<dbReference type="EMBL" id="JBHLZU010000010">
    <property type="protein sequence ID" value="MFB9904560.1"/>
    <property type="molecule type" value="Genomic_DNA"/>
</dbReference>
<dbReference type="Proteomes" id="UP001589693">
    <property type="component" value="Unassembled WGS sequence"/>
</dbReference>
<dbReference type="Pfam" id="PF00583">
    <property type="entry name" value="Acetyltransf_1"/>
    <property type="match status" value="1"/>
</dbReference>
<dbReference type="GO" id="GO:0016746">
    <property type="term" value="F:acyltransferase activity"/>
    <property type="evidence" value="ECO:0007669"/>
    <property type="project" value="UniProtKB-KW"/>
</dbReference>
<sequence length="166" mass="18474">MTTPVVRRRTPEDLPACVKTMADVHAEDGYPSNWPTDPERWLTPDELLGCWVSVEDGEVLGHVALQRFPDSARAHVAVPDELAAITRLFVSPRARRRGVAKALVDTAVAAAGELRVALDVADIGQDAIAFYERTGWRRVASARMDWTLPDGERALVHYYLRPREST</sequence>
<evidence type="ECO:0000256" key="2">
    <source>
        <dbReference type="ARBA" id="ARBA00023315"/>
    </source>
</evidence>
<dbReference type="CDD" id="cd04301">
    <property type="entry name" value="NAT_SF"/>
    <property type="match status" value="1"/>
</dbReference>
<dbReference type="EC" id="2.3.-.-" evidence="4"/>
<comment type="caution">
    <text evidence="4">The sequence shown here is derived from an EMBL/GenBank/DDBJ whole genome shotgun (WGS) entry which is preliminary data.</text>
</comment>
<dbReference type="PROSITE" id="PS51186">
    <property type="entry name" value="GNAT"/>
    <property type="match status" value="1"/>
</dbReference>
<dbReference type="SUPFAM" id="SSF55729">
    <property type="entry name" value="Acyl-CoA N-acyltransferases (Nat)"/>
    <property type="match status" value="1"/>
</dbReference>
<accession>A0ABV5ZVW9</accession>
<name>A0ABV5ZVW9_9PSEU</name>
<keyword evidence="1 4" id="KW-0808">Transferase</keyword>
<keyword evidence="2 4" id="KW-0012">Acyltransferase</keyword>
<dbReference type="RefSeq" id="WP_377851769.1">
    <property type="nucleotide sequence ID" value="NZ_JBHLZU010000010.1"/>
</dbReference>
<evidence type="ECO:0000256" key="1">
    <source>
        <dbReference type="ARBA" id="ARBA00022679"/>
    </source>
</evidence>
<dbReference type="PANTHER" id="PTHR43877:SF2">
    <property type="entry name" value="AMINOALKYLPHOSPHONATE N-ACETYLTRANSFERASE-RELATED"/>
    <property type="match status" value="1"/>
</dbReference>
<proteinExistence type="predicted"/>
<evidence type="ECO:0000313" key="5">
    <source>
        <dbReference type="Proteomes" id="UP001589693"/>
    </source>
</evidence>
<feature type="domain" description="N-acetyltransferase" evidence="3">
    <location>
        <begin position="4"/>
        <end position="162"/>
    </location>
</feature>
<reference evidence="4 5" key="1">
    <citation type="submission" date="2024-09" db="EMBL/GenBank/DDBJ databases">
        <authorList>
            <person name="Sun Q."/>
            <person name="Mori K."/>
        </authorList>
    </citation>
    <scope>NUCLEOTIDE SEQUENCE [LARGE SCALE GENOMIC DNA]</scope>
    <source>
        <strain evidence="4 5">TBRC 7907</strain>
    </source>
</reference>
<evidence type="ECO:0000259" key="3">
    <source>
        <dbReference type="PROSITE" id="PS51186"/>
    </source>
</evidence>
<keyword evidence="5" id="KW-1185">Reference proteome</keyword>
<dbReference type="Gene3D" id="3.40.630.30">
    <property type="match status" value="1"/>
</dbReference>
<evidence type="ECO:0000313" key="4">
    <source>
        <dbReference type="EMBL" id="MFB9904560.1"/>
    </source>
</evidence>